<dbReference type="PANTHER" id="PTHR46228">
    <property type="entry name" value="KELCH DOMAIN-CONTAINING PROTEIN"/>
    <property type="match status" value="1"/>
</dbReference>
<dbReference type="PANTHER" id="PTHR46228:SF2">
    <property type="entry name" value="KELCH REPEAT PROTEIN (AFU_ORTHOLOGUE AFUA_4G14350)"/>
    <property type="match status" value="1"/>
</dbReference>
<organism evidence="3">
    <name type="scientific">Gongylonema pulchrum</name>
    <dbReference type="NCBI Taxonomy" id="637853"/>
    <lineage>
        <taxon>Eukaryota</taxon>
        <taxon>Metazoa</taxon>
        <taxon>Ecdysozoa</taxon>
        <taxon>Nematoda</taxon>
        <taxon>Chromadorea</taxon>
        <taxon>Rhabditida</taxon>
        <taxon>Spirurina</taxon>
        <taxon>Spiruromorpha</taxon>
        <taxon>Spiruroidea</taxon>
        <taxon>Gongylonematidae</taxon>
        <taxon>Gongylonema</taxon>
    </lineage>
</organism>
<protein>
    <submittedName>
        <fullName evidence="3">Kelch repeat protein</fullName>
    </submittedName>
</protein>
<proteinExistence type="predicted"/>
<dbReference type="InterPro" id="IPR011043">
    <property type="entry name" value="Gal_Oxase/kelch_b-propeller"/>
</dbReference>
<keyword evidence="2" id="KW-0677">Repeat</keyword>
<name>A0A183DCZ7_9BILA</name>
<dbReference type="Pfam" id="PF24681">
    <property type="entry name" value="Kelch_KLHDC2_KLHL20_DRC7"/>
    <property type="match status" value="1"/>
</dbReference>
<reference evidence="3" key="1">
    <citation type="submission" date="2016-06" db="UniProtKB">
        <authorList>
            <consortium name="WormBaseParasite"/>
        </authorList>
    </citation>
    <scope>IDENTIFICATION</scope>
</reference>
<evidence type="ECO:0000256" key="2">
    <source>
        <dbReference type="ARBA" id="ARBA00022737"/>
    </source>
</evidence>
<sequence>LEGHSSAVYVLDLEQEQWSLAVSDNVLIPTPRDKMTGWTHKSRCYYFGGYGPSPLELPNPEQYLRNVGEFVIDGTSSFSWNNQLLIFDPNRARNSKWTLAEVGGSVPSARAACSSTYLPAYASILVFGGRCRTERLNDLYMLDLSSLVWTRVETTEVPVQPSGRSWCSVNALSSDQALVYGGLSNDSHTLSDSWRICIKRKRKGWYEGTWTAMDIASERRLCRHTGAV</sequence>
<evidence type="ECO:0000256" key="1">
    <source>
        <dbReference type="ARBA" id="ARBA00022441"/>
    </source>
</evidence>
<dbReference type="AlphaFoldDB" id="A0A183DCZ7"/>
<evidence type="ECO:0000313" key="3">
    <source>
        <dbReference type="WBParaSite" id="GPUH_0000659701-mRNA-1"/>
    </source>
</evidence>
<keyword evidence="1" id="KW-0880">Kelch repeat</keyword>
<dbReference type="Gene3D" id="2.120.10.80">
    <property type="entry name" value="Kelch-type beta propeller"/>
    <property type="match status" value="1"/>
</dbReference>
<dbReference type="SUPFAM" id="SSF50965">
    <property type="entry name" value="Galactose oxidase, central domain"/>
    <property type="match status" value="1"/>
</dbReference>
<dbReference type="InterPro" id="IPR015915">
    <property type="entry name" value="Kelch-typ_b-propeller"/>
</dbReference>
<dbReference type="WBParaSite" id="GPUH_0000659701-mRNA-1">
    <property type="protein sequence ID" value="GPUH_0000659701-mRNA-1"/>
    <property type="gene ID" value="GPUH_0000659701"/>
</dbReference>
<accession>A0A183DCZ7</accession>